<dbReference type="OrthoDB" id="9805101at2"/>
<evidence type="ECO:0000256" key="1">
    <source>
        <dbReference type="ARBA" id="ARBA00022448"/>
    </source>
</evidence>
<dbReference type="GO" id="GO:0005886">
    <property type="term" value="C:plasma membrane"/>
    <property type="evidence" value="ECO:0007669"/>
    <property type="project" value="UniProtKB-SubCell"/>
</dbReference>
<comment type="similarity">
    <text evidence="6">Belongs to the inorganic carbon transporter (TC 9.A.2) DabA family.</text>
</comment>
<comment type="cofactor">
    <cofactor evidence="6">
        <name>Zn(2+)</name>
        <dbReference type="ChEBI" id="CHEBI:29105"/>
    </cofactor>
</comment>
<accession>M4ZEU2</accession>
<dbReference type="KEGG" id="aol:S58_63940"/>
<keyword evidence="5 6" id="KW-0472">Membrane</keyword>
<dbReference type="Proteomes" id="UP000011841">
    <property type="component" value="Chromosome"/>
</dbReference>
<evidence type="ECO:0000256" key="3">
    <source>
        <dbReference type="ARBA" id="ARBA00022723"/>
    </source>
</evidence>
<evidence type="ECO:0000256" key="6">
    <source>
        <dbReference type="HAMAP-Rule" id="MF_01871"/>
    </source>
</evidence>
<keyword evidence="2 6" id="KW-1003">Cell membrane</keyword>
<dbReference type="RefSeq" id="WP_015669448.1">
    <property type="nucleotide sequence ID" value="NC_020453.1"/>
</dbReference>
<evidence type="ECO:0000313" key="8">
    <source>
        <dbReference type="Proteomes" id="UP000011841"/>
    </source>
</evidence>
<keyword evidence="1 6" id="KW-0813">Transport</keyword>
<feature type="binding site" evidence="6">
    <location>
        <position position="556"/>
    </location>
    <ligand>
        <name>Zn(2+)</name>
        <dbReference type="ChEBI" id="CHEBI:29105"/>
    </ligand>
</feature>
<evidence type="ECO:0000256" key="2">
    <source>
        <dbReference type="ARBA" id="ARBA00022475"/>
    </source>
</evidence>
<protein>
    <recommendedName>
        <fullName evidence="6">Probable inorganic carbon transporter subunit DabA</fullName>
    </recommendedName>
</protein>
<dbReference type="InterPro" id="IPR018752">
    <property type="entry name" value="DabA"/>
</dbReference>
<keyword evidence="3 6" id="KW-0479">Metal-binding</keyword>
<sequence>MTQAALAMSMTAPDPVEARPDARLVARIDSACQRIAPLWPLKQFVAVNPFLGFTGQSFAATAATFERVVRTRMLMPRAFYRQALDDGLIDDAALTQALSVHPSAGLDVDQLMQKARVEAGPSSPPAVVATVAEVLDRLAQGDRYVSLVAFMIDEISAFCASYFDEGQANWPNPARKLRPYAAWRKLAAYDRNPEVMGLTGFRKAVAGLPADPLQAIGLIIDRLGIPERAVEDYLVRALFDLGGWSAYARYIGWSAALDGRRDDTLRELMAIRLAWGFALFQARTDAAFKLAWAQAMEEAARLPADHRLEETPELAVDLVLHEAYEIAVRQKLVAKLATAARASARMPERPPLQAAFCIDVRSEIFRRALETVYPHAETIGFAGFFGFPIEYVPIGHASGGAQCPVLLKPAFIVCEAVKGADDVAEAEVLGLRLLRRRAAKAWKSFKVSAVSSFSFVETAGLGFAAKIATDSAGVTRPVPSPVVDGLDPEIAARVGPRLTPGELGGRVTGFNDAQRVAMAEAVLRAMSLTGPFARLVLLAGHGSTTVNNPHASGLDCGACGGHTGEANARVAAAVLNDAGVREGLRAKGIDVPADCWFIGALHDTTTDAVTLFDEDDVPAGLAPDLAQLKARLADAGRLARRERSALLGIRDAVDVDGALIARSRDWSQVRPEWGLAGNAVFIAAPRSFTRGLDLGGRAFLHSYEAGRDDGHRTLELIMTAPMVVASWINLQYYGSTVNNAAFGSGNKVLHNIVGQLGVLEGNAGDLRSGLPWQSVHDGTRFIHEPVRLNVFIAAPESAMDEIMQRHEGVRDLVGNGWVMLHSLGDQGATIRRCVRPGVWRPHECAGAPRAERDAPRHVLTAS</sequence>
<comment type="subunit">
    <text evidence="6">Forms a complex with DabB.</text>
</comment>
<proteinExistence type="inferred from homology"/>
<evidence type="ECO:0000256" key="5">
    <source>
        <dbReference type="ARBA" id="ARBA00023136"/>
    </source>
</evidence>
<dbReference type="GeneID" id="301820085"/>
<dbReference type="Pfam" id="PF10070">
    <property type="entry name" value="DabA"/>
    <property type="match status" value="1"/>
</dbReference>
<keyword evidence="4 6" id="KW-0862">Zinc</keyword>
<dbReference type="GO" id="GO:0008270">
    <property type="term" value="F:zinc ion binding"/>
    <property type="evidence" value="ECO:0007669"/>
    <property type="project" value="UniProtKB-UniRule"/>
</dbReference>
<dbReference type="EMBL" id="AP012603">
    <property type="protein sequence ID" value="BAM92367.1"/>
    <property type="molecule type" value="Genomic_DNA"/>
</dbReference>
<comment type="function">
    <text evidence="6">Part of an energy-coupled inorganic carbon pump.</text>
</comment>
<feature type="binding site" evidence="6">
    <location>
        <position position="357"/>
    </location>
    <ligand>
        <name>Zn(2+)</name>
        <dbReference type="ChEBI" id="CHEBI:29105"/>
    </ligand>
</feature>
<dbReference type="PANTHER" id="PTHR38344:SF1">
    <property type="entry name" value="INORGANIC CARBON TRANSPORTER SUBUNIT DABA-RELATED"/>
    <property type="match status" value="1"/>
</dbReference>
<dbReference type="AlphaFoldDB" id="M4ZEU2"/>
<keyword evidence="8" id="KW-1185">Reference proteome</keyword>
<dbReference type="PANTHER" id="PTHR38344">
    <property type="entry name" value="UPF0753 PROTEIN AQ_863"/>
    <property type="match status" value="1"/>
</dbReference>
<evidence type="ECO:0000256" key="4">
    <source>
        <dbReference type="ARBA" id="ARBA00022833"/>
    </source>
</evidence>
<feature type="binding site" evidence="6">
    <location>
        <position position="541"/>
    </location>
    <ligand>
        <name>Zn(2+)</name>
        <dbReference type="ChEBI" id="CHEBI:29105"/>
    </ligand>
</feature>
<organism evidence="7 8">
    <name type="scientific">Bradyrhizobium oligotrophicum S58</name>
    <dbReference type="NCBI Taxonomy" id="1245469"/>
    <lineage>
        <taxon>Bacteria</taxon>
        <taxon>Pseudomonadati</taxon>
        <taxon>Pseudomonadota</taxon>
        <taxon>Alphaproteobacteria</taxon>
        <taxon>Hyphomicrobiales</taxon>
        <taxon>Nitrobacteraceae</taxon>
        <taxon>Bradyrhizobium</taxon>
    </lineage>
</organism>
<feature type="binding site" evidence="6">
    <location>
        <position position="359"/>
    </location>
    <ligand>
        <name>Zn(2+)</name>
        <dbReference type="ChEBI" id="CHEBI:29105"/>
    </ligand>
</feature>
<comment type="subcellular location">
    <subcellularLocation>
        <location evidence="6">Cell membrane</location>
        <topology evidence="6">Peripheral membrane protein</topology>
    </subcellularLocation>
</comment>
<name>M4ZEU2_9BRAD</name>
<dbReference type="HAMAP" id="MF_01871">
    <property type="entry name" value="DabA"/>
    <property type="match status" value="1"/>
</dbReference>
<dbReference type="eggNOG" id="COG3002">
    <property type="taxonomic scope" value="Bacteria"/>
</dbReference>
<gene>
    <name evidence="6" type="primary">dabA</name>
    <name evidence="7" type="ORF">S58_63940</name>
</gene>
<dbReference type="HOGENOM" id="CLU_009885_1_0_5"/>
<dbReference type="PATRIC" id="fig|1245469.3.peg.6529"/>
<evidence type="ECO:0000313" key="7">
    <source>
        <dbReference type="EMBL" id="BAM92367.1"/>
    </source>
</evidence>
<dbReference type="STRING" id="1245469.S58_63940"/>
<reference evidence="7 8" key="1">
    <citation type="journal article" date="2013" name="Appl. Environ. Microbiol.">
        <title>Genome analysis suggests that the soil oligotrophic bacterium Agromonas oligotrophica (Bradyrhizobium oligotrophicum) is a nitrogen-fixing symbiont of Aeschynomene indica.</title>
        <authorList>
            <person name="Okubo T."/>
            <person name="Fukushima S."/>
            <person name="Itakura M."/>
            <person name="Oshima K."/>
            <person name="Longtonglang A."/>
            <person name="Teaumroong N."/>
            <person name="Mitsui H."/>
            <person name="Hattori M."/>
            <person name="Hattori R."/>
            <person name="Hattori T."/>
            <person name="Minamisawa K."/>
        </authorList>
    </citation>
    <scope>NUCLEOTIDE SEQUENCE [LARGE SCALE GENOMIC DNA]</scope>
    <source>
        <strain evidence="7 8">S58</strain>
    </source>
</reference>